<dbReference type="EMBL" id="VSSQ01145281">
    <property type="protein sequence ID" value="MPN64419.1"/>
    <property type="molecule type" value="Genomic_DNA"/>
</dbReference>
<accession>A0A645JNT2</accession>
<sequence length="85" mass="8931">MKQPAKVFMIADTMCNSTSSAAGKGMWVFSPGWDGSGNDNSGITVVHNDRTNITFFDGHSASVSKGDLKDMGFTNAISNGNRGAL</sequence>
<organism evidence="1">
    <name type="scientific">bioreactor metagenome</name>
    <dbReference type="NCBI Taxonomy" id="1076179"/>
    <lineage>
        <taxon>unclassified sequences</taxon>
        <taxon>metagenomes</taxon>
        <taxon>ecological metagenomes</taxon>
    </lineage>
</organism>
<comment type="caution">
    <text evidence="1">The sequence shown here is derived from an EMBL/GenBank/DDBJ whole genome shotgun (WGS) entry which is preliminary data.</text>
</comment>
<protein>
    <submittedName>
        <fullName evidence="1">Uncharacterized protein</fullName>
    </submittedName>
</protein>
<reference evidence="1" key="1">
    <citation type="submission" date="2019-08" db="EMBL/GenBank/DDBJ databases">
        <authorList>
            <person name="Kucharzyk K."/>
            <person name="Murdoch R.W."/>
            <person name="Higgins S."/>
            <person name="Loffler F."/>
        </authorList>
    </citation>
    <scope>NUCLEOTIDE SEQUENCE</scope>
</reference>
<name>A0A645JNT2_9ZZZZ</name>
<dbReference type="AlphaFoldDB" id="A0A645JNT2"/>
<proteinExistence type="predicted"/>
<evidence type="ECO:0000313" key="1">
    <source>
        <dbReference type="EMBL" id="MPN64419.1"/>
    </source>
</evidence>
<gene>
    <name evidence="1" type="ORF">SDC9_212191</name>
</gene>